<protein>
    <submittedName>
        <fullName evidence="2">Uncharacterized protein</fullName>
    </submittedName>
</protein>
<keyword evidence="1" id="KW-1185">Reference proteome</keyword>
<proteinExistence type="predicted"/>
<name>A0A915HK54_ROMCU</name>
<organism evidence="1 2">
    <name type="scientific">Romanomermis culicivorax</name>
    <name type="common">Nematode worm</name>
    <dbReference type="NCBI Taxonomy" id="13658"/>
    <lineage>
        <taxon>Eukaryota</taxon>
        <taxon>Metazoa</taxon>
        <taxon>Ecdysozoa</taxon>
        <taxon>Nematoda</taxon>
        <taxon>Enoplea</taxon>
        <taxon>Dorylaimia</taxon>
        <taxon>Mermithida</taxon>
        <taxon>Mermithoidea</taxon>
        <taxon>Mermithidae</taxon>
        <taxon>Romanomermis</taxon>
    </lineage>
</organism>
<evidence type="ECO:0000313" key="1">
    <source>
        <dbReference type="Proteomes" id="UP000887565"/>
    </source>
</evidence>
<evidence type="ECO:0000313" key="2">
    <source>
        <dbReference type="WBParaSite" id="nRc.2.0.1.t02353-RA"/>
    </source>
</evidence>
<accession>A0A915HK54</accession>
<reference evidence="2" key="1">
    <citation type="submission" date="2022-11" db="UniProtKB">
        <authorList>
            <consortium name="WormBaseParasite"/>
        </authorList>
    </citation>
    <scope>IDENTIFICATION</scope>
</reference>
<dbReference type="WBParaSite" id="nRc.2.0.1.t02353-RA">
    <property type="protein sequence ID" value="nRc.2.0.1.t02353-RA"/>
    <property type="gene ID" value="nRc.2.0.1.g02353"/>
</dbReference>
<sequence length="61" mass="6604">MARTDSSDSFSNIDPPQSPAATCALTSNYRSSKAVANANKVYNFRIEARNTLDQLSTAAYT</sequence>
<dbReference type="AlphaFoldDB" id="A0A915HK54"/>
<dbReference type="Proteomes" id="UP000887565">
    <property type="component" value="Unplaced"/>
</dbReference>